<evidence type="ECO:0000256" key="1">
    <source>
        <dbReference type="ARBA" id="ARBA00022917"/>
    </source>
</evidence>
<proteinExistence type="predicted"/>
<organism evidence="3 4">
    <name type="scientific">Tanacetum coccineum</name>
    <dbReference type="NCBI Taxonomy" id="301880"/>
    <lineage>
        <taxon>Eukaryota</taxon>
        <taxon>Viridiplantae</taxon>
        <taxon>Streptophyta</taxon>
        <taxon>Embryophyta</taxon>
        <taxon>Tracheophyta</taxon>
        <taxon>Spermatophyta</taxon>
        <taxon>Magnoliopsida</taxon>
        <taxon>eudicotyledons</taxon>
        <taxon>Gunneridae</taxon>
        <taxon>Pentapetalae</taxon>
        <taxon>asterids</taxon>
        <taxon>campanulids</taxon>
        <taxon>Asterales</taxon>
        <taxon>Asteraceae</taxon>
        <taxon>Asteroideae</taxon>
        <taxon>Anthemideae</taxon>
        <taxon>Anthemidinae</taxon>
        <taxon>Tanacetum</taxon>
    </lineage>
</organism>
<reference evidence="3" key="2">
    <citation type="submission" date="2022-01" db="EMBL/GenBank/DDBJ databases">
        <authorList>
            <person name="Yamashiro T."/>
            <person name="Shiraishi A."/>
            <person name="Satake H."/>
            <person name="Nakayama K."/>
        </authorList>
    </citation>
    <scope>NUCLEOTIDE SEQUENCE</scope>
</reference>
<keyword evidence="3" id="KW-0436">Ligase</keyword>
<dbReference type="PANTHER" id="PTHR43097">
    <property type="entry name" value="GLUTAMINE-TRNA LIGASE"/>
    <property type="match status" value="1"/>
</dbReference>
<evidence type="ECO:0000313" key="3">
    <source>
        <dbReference type="EMBL" id="GJU09555.1"/>
    </source>
</evidence>
<dbReference type="Pfam" id="PF03950">
    <property type="entry name" value="tRNA-synt_1c_C"/>
    <property type="match status" value="1"/>
</dbReference>
<name>A0ABQ5JAH9_9ASTR</name>
<gene>
    <name evidence="3" type="ORF">Tco_1131951</name>
</gene>
<dbReference type="GO" id="GO:0016874">
    <property type="term" value="F:ligase activity"/>
    <property type="evidence" value="ECO:0007669"/>
    <property type="project" value="UniProtKB-KW"/>
</dbReference>
<dbReference type="SUPFAM" id="SSF50715">
    <property type="entry name" value="Ribosomal protein L25-like"/>
    <property type="match status" value="1"/>
</dbReference>
<evidence type="ECO:0000259" key="2">
    <source>
        <dbReference type="Pfam" id="PF03950"/>
    </source>
</evidence>
<dbReference type="InterPro" id="IPR020059">
    <property type="entry name" value="Glu/Gln-tRNA-synth_Ib_codon-bd"/>
</dbReference>
<keyword evidence="4" id="KW-1185">Reference proteome</keyword>
<dbReference type="InterPro" id="IPR011035">
    <property type="entry name" value="Ribosomal_bL25/Gln-tRNA_synth"/>
</dbReference>
<dbReference type="EMBL" id="BQNB010021738">
    <property type="protein sequence ID" value="GJU09555.1"/>
    <property type="molecule type" value="Genomic_DNA"/>
</dbReference>
<dbReference type="InterPro" id="IPR050132">
    <property type="entry name" value="Gln/Glu-tRNA_Ligase"/>
</dbReference>
<keyword evidence="1" id="KW-0648">Protein biosynthesis</keyword>
<feature type="domain" description="Glutamyl/glutaminyl-tRNA synthetase class Ib anti-codon binding" evidence="2">
    <location>
        <begin position="42"/>
        <end position="112"/>
    </location>
</feature>
<protein>
    <submittedName>
        <fullName evidence="3">Glutamate--tRNA ligase, cytoplasmic</fullName>
    </submittedName>
</protein>
<dbReference type="Proteomes" id="UP001151760">
    <property type="component" value="Unassembled WGS sequence"/>
</dbReference>
<accession>A0ABQ5JAH9</accession>
<evidence type="ECO:0000313" key="4">
    <source>
        <dbReference type="Proteomes" id="UP001151760"/>
    </source>
</evidence>
<comment type="caution">
    <text evidence="3">The sequence shown here is derived from an EMBL/GenBank/DDBJ whole genome shotgun (WGS) entry which is preliminary data.</text>
</comment>
<dbReference type="Gene3D" id="2.40.240.10">
    <property type="entry name" value="Ribosomal Protein L25, Chain P"/>
    <property type="match status" value="1"/>
</dbReference>
<sequence length="195" mass="21520">MYAFHCVPLLAGGGSNPVSATVDTGTSTREGNQIRNPSGISIKDIPKLKRYEGDGTKDTTFTKEIWIEQADAKAIVDAKAISPNLEITLIDFRNASIKEIKKASNGNVTELNGVLPPEESVYKATKLKPLTWLPEIYELGPLTLVEFSYLLKKKKLGENDDLIDAVNPDSRKEISAVGDANIRMLKRGEKRLFQM</sequence>
<reference evidence="3" key="1">
    <citation type="journal article" date="2022" name="Int. J. Mol. Sci.">
        <title>Draft Genome of Tanacetum Coccineum: Genomic Comparison of Closely Related Tanacetum-Family Plants.</title>
        <authorList>
            <person name="Yamashiro T."/>
            <person name="Shiraishi A."/>
            <person name="Nakayama K."/>
            <person name="Satake H."/>
        </authorList>
    </citation>
    <scope>NUCLEOTIDE SEQUENCE</scope>
</reference>
<dbReference type="PANTHER" id="PTHR43097:SF5">
    <property type="entry name" value="GLUTAMATE--TRNA LIGASE"/>
    <property type="match status" value="1"/>
</dbReference>
<dbReference type="InterPro" id="IPR020056">
    <property type="entry name" value="Rbsml_bL25/Gln-tRNA_synth_N"/>
</dbReference>